<reference evidence="1" key="1">
    <citation type="submission" date="2021-02" db="EMBL/GenBank/DDBJ databases">
        <authorList>
            <consortium name="DOE Joint Genome Institute"/>
            <person name="Ahrendt S."/>
            <person name="Looney B.P."/>
            <person name="Miyauchi S."/>
            <person name="Morin E."/>
            <person name="Drula E."/>
            <person name="Courty P.E."/>
            <person name="Chicoki N."/>
            <person name="Fauchery L."/>
            <person name="Kohler A."/>
            <person name="Kuo A."/>
            <person name="Labutti K."/>
            <person name="Pangilinan J."/>
            <person name="Lipzen A."/>
            <person name="Riley R."/>
            <person name="Andreopoulos W."/>
            <person name="He G."/>
            <person name="Johnson J."/>
            <person name="Barry K.W."/>
            <person name="Grigoriev I.V."/>
            <person name="Nagy L."/>
            <person name="Hibbett D."/>
            <person name="Henrissat B."/>
            <person name="Matheny P.B."/>
            <person name="Labbe J."/>
            <person name="Martin F."/>
        </authorList>
    </citation>
    <scope>NUCLEOTIDE SEQUENCE</scope>
    <source>
        <strain evidence="1">EC-137</strain>
    </source>
</reference>
<proteinExistence type="predicted"/>
<dbReference type="Proteomes" id="UP000814128">
    <property type="component" value="Unassembled WGS sequence"/>
</dbReference>
<keyword evidence="2" id="KW-1185">Reference proteome</keyword>
<name>A0ACB8QSM3_9AGAM</name>
<dbReference type="EMBL" id="MU273494">
    <property type="protein sequence ID" value="KAI0034834.1"/>
    <property type="molecule type" value="Genomic_DNA"/>
</dbReference>
<evidence type="ECO:0000313" key="2">
    <source>
        <dbReference type="Proteomes" id="UP000814128"/>
    </source>
</evidence>
<gene>
    <name evidence="1" type="ORF">K488DRAFT_83672</name>
</gene>
<organism evidence="1 2">
    <name type="scientific">Vararia minispora EC-137</name>
    <dbReference type="NCBI Taxonomy" id="1314806"/>
    <lineage>
        <taxon>Eukaryota</taxon>
        <taxon>Fungi</taxon>
        <taxon>Dikarya</taxon>
        <taxon>Basidiomycota</taxon>
        <taxon>Agaricomycotina</taxon>
        <taxon>Agaricomycetes</taxon>
        <taxon>Russulales</taxon>
        <taxon>Lachnocladiaceae</taxon>
        <taxon>Vararia</taxon>
    </lineage>
</organism>
<protein>
    <submittedName>
        <fullName evidence="1">Uncharacterized protein</fullName>
    </submittedName>
</protein>
<reference evidence="1" key="2">
    <citation type="journal article" date="2022" name="New Phytol.">
        <title>Evolutionary transition to the ectomycorrhizal habit in the genomes of a hyperdiverse lineage of mushroom-forming fungi.</title>
        <authorList>
            <person name="Looney B."/>
            <person name="Miyauchi S."/>
            <person name="Morin E."/>
            <person name="Drula E."/>
            <person name="Courty P.E."/>
            <person name="Kohler A."/>
            <person name="Kuo A."/>
            <person name="LaButti K."/>
            <person name="Pangilinan J."/>
            <person name="Lipzen A."/>
            <person name="Riley R."/>
            <person name="Andreopoulos W."/>
            <person name="He G."/>
            <person name="Johnson J."/>
            <person name="Nolan M."/>
            <person name="Tritt A."/>
            <person name="Barry K.W."/>
            <person name="Grigoriev I.V."/>
            <person name="Nagy L.G."/>
            <person name="Hibbett D."/>
            <person name="Henrissat B."/>
            <person name="Matheny P.B."/>
            <person name="Labbe J."/>
            <person name="Martin F.M."/>
        </authorList>
    </citation>
    <scope>NUCLEOTIDE SEQUENCE</scope>
    <source>
        <strain evidence="1">EC-137</strain>
    </source>
</reference>
<accession>A0ACB8QSM3</accession>
<evidence type="ECO:0000313" key="1">
    <source>
        <dbReference type="EMBL" id="KAI0034834.1"/>
    </source>
</evidence>
<sequence length="220" mass="24386">MTSGDQYTLFKDCLARRIIAHLPPDPADTDADQADALDDFASYLASELWASLPPSLHTISHASPPPTELLDPNADDELGIPPPVSDSLIAYGLAPDTESAHTLILSALRDYVGEATAPPRAWGATRTDACEMCARAVPLTYHHLIPRATHEKALKRRWHDAVVLNSVAWLCRPCHSAVHGVASNEELARRFYTMELLMERDDIRRWAAYAAKQRWGVRRG</sequence>
<comment type="caution">
    <text evidence="1">The sequence shown here is derived from an EMBL/GenBank/DDBJ whole genome shotgun (WGS) entry which is preliminary data.</text>
</comment>